<dbReference type="SUPFAM" id="SSF55957">
    <property type="entry name" value="Phosphoglucomutase, C-terminal domain"/>
    <property type="match status" value="1"/>
</dbReference>
<feature type="domain" description="Alpha-D-phosphohexomutase alpha/beta/alpha" evidence="12">
    <location>
        <begin position="212"/>
        <end position="321"/>
    </location>
</feature>
<dbReference type="GO" id="GO:0000287">
    <property type="term" value="F:magnesium ion binding"/>
    <property type="evidence" value="ECO:0007669"/>
    <property type="project" value="InterPro"/>
</dbReference>
<dbReference type="RefSeq" id="WP_006439880.1">
    <property type="nucleotide sequence ID" value="NZ_DS995356.1"/>
</dbReference>
<feature type="domain" description="Alpha-D-phosphohexomutase alpha/beta/alpha" evidence="13">
    <location>
        <begin position="327"/>
        <end position="451"/>
    </location>
</feature>
<protein>
    <recommendedName>
        <fullName evidence="4">phosphoglucomutase (alpha-D-glucose-1,6-bisphosphate-dependent)</fullName>
        <ecNumber evidence="4">5.4.2.2</ecNumber>
    </recommendedName>
</protein>
<keyword evidence="15" id="KW-1185">Reference proteome</keyword>
<dbReference type="GO" id="GO:0005975">
    <property type="term" value="P:carbohydrate metabolic process"/>
    <property type="evidence" value="ECO:0007669"/>
    <property type="project" value="InterPro"/>
</dbReference>
<dbReference type="InterPro" id="IPR005844">
    <property type="entry name" value="A-D-PHexomutase_a/b/a-I"/>
</dbReference>
<dbReference type="eggNOG" id="COG1109">
    <property type="taxonomic scope" value="Bacteria"/>
</dbReference>
<dbReference type="Gene3D" id="3.30.310.50">
    <property type="entry name" value="Alpha-D-phosphohexomutase, C-terminal domain"/>
    <property type="match status" value="1"/>
</dbReference>
<comment type="catalytic activity">
    <reaction evidence="1">
        <text>alpha-D-glucose 1-phosphate = alpha-D-glucose 6-phosphate</text>
        <dbReference type="Rhea" id="RHEA:23536"/>
        <dbReference type="ChEBI" id="CHEBI:58225"/>
        <dbReference type="ChEBI" id="CHEBI:58601"/>
        <dbReference type="EC" id="5.4.2.2"/>
    </reaction>
</comment>
<name>B6FYK9_PEPHT</name>
<dbReference type="InterPro" id="IPR005845">
    <property type="entry name" value="A-D-PHexomutase_a/b/a-II"/>
</dbReference>
<proteinExistence type="inferred from homology"/>
<accession>B6FYK9</accession>
<dbReference type="InterPro" id="IPR016066">
    <property type="entry name" value="A-D-PHexomutase_CS"/>
</dbReference>
<keyword evidence="5" id="KW-0597">Phosphoprotein</keyword>
<dbReference type="EMBL" id="ABWP01000044">
    <property type="protein sequence ID" value="EEA85365.1"/>
    <property type="molecule type" value="Genomic_DNA"/>
</dbReference>
<dbReference type="InterPro" id="IPR016055">
    <property type="entry name" value="A-D-PHexomutase_a/b/a-I/II/III"/>
</dbReference>
<evidence type="ECO:0000256" key="5">
    <source>
        <dbReference type="ARBA" id="ARBA00022553"/>
    </source>
</evidence>
<evidence type="ECO:0000259" key="10">
    <source>
        <dbReference type="Pfam" id="PF00408"/>
    </source>
</evidence>
<dbReference type="HOGENOM" id="CLU_016950_0_0_9"/>
<sequence>MSYKDIYNEWIESSYFDEDTKDELRGIADDENEIKERFYKSLEFGTAGMRGIIGAGTNRMNVYTVRKATRGVCRYIERKFGDEGKNRGVVIAHDSRRMSREFCEEAAATLAAYGIKAFVFDSLRATPMLSFAIRYLNCQMGIVITASHNPKEYNGYKVYGSYGGQICVDEANEIIDEVNSIESLGDIKVGSFDSYLESGMITVLDDDVDNAFNEAVLSQVRDKKMVSENGDKLRIIYTPIHGTGNVPVRRALKDAGFTDVAVVKEQELPDTEFSTVEYPNPEEKAVFNIAIDMAKESNADLIIGTDPDCDRVGIVVRDNNGEYVVLNGNQTGAIIVNYLFSKMNEAGNIPEKPVVIKTIVTSELGAAIAEHYGAEVVNTLTGFKFIGEKIHEYEDFGSVVKNFVIGYEESYGYLVGTHARDKDAVVASLILSEAALYYKLKGMNLYDALMEIYDKFGYYKEALKSITLKGIDGVEKIAEIMKSFRNDDISSIAGVKVDRKLDYKEGIDGLPKADVLKFVLEDNSWIAIRPSGTEPKIKFYFGVCGNNEVESDKKVNILKEYIESCL</sequence>
<dbReference type="OrthoDB" id="9806956at2"/>
<dbReference type="GO" id="GO:0008973">
    <property type="term" value="F:phosphopentomutase activity"/>
    <property type="evidence" value="ECO:0007669"/>
    <property type="project" value="TreeGrafter"/>
</dbReference>
<keyword evidence="8" id="KW-0413">Isomerase</keyword>
<comment type="cofactor">
    <cofactor evidence="2">
        <name>Mg(2+)</name>
        <dbReference type="ChEBI" id="CHEBI:18420"/>
    </cofactor>
</comment>
<evidence type="ECO:0000256" key="9">
    <source>
        <dbReference type="RuleBase" id="RU004326"/>
    </source>
</evidence>
<gene>
    <name evidence="14" type="ORF">CLOHIR_00962</name>
</gene>
<dbReference type="GO" id="GO:0004614">
    <property type="term" value="F:phosphoglucomutase activity"/>
    <property type="evidence" value="ECO:0007669"/>
    <property type="project" value="UniProtKB-EC"/>
</dbReference>
<evidence type="ECO:0000256" key="6">
    <source>
        <dbReference type="ARBA" id="ARBA00022723"/>
    </source>
</evidence>
<evidence type="ECO:0000256" key="3">
    <source>
        <dbReference type="ARBA" id="ARBA00010231"/>
    </source>
</evidence>
<dbReference type="InterPro" id="IPR005843">
    <property type="entry name" value="A-D-PHexomutase_C"/>
</dbReference>
<evidence type="ECO:0000259" key="13">
    <source>
        <dbReference type="Pfam" id="PF02880"/>
    </source>
</evidence>
<evidence type="ECO:0000256" key="7">
    <source>
        <dbReference type="ARBA" id="ARBA00022842"/>
    </source>
</evidence>
<comment type="similarity">
    <text evidence="3 9">Belongs to the phosphohexose mutase family.</text>
</comment>
<dbReference type="InterPro" id="IPR036900">
    <property type="entry name" value="A-D-PHexomutase_C_sf"/>
</dbReference>
<dbReference type="Pfam" id="PF02880">
    <property type="entry name" value="PGM_PMM_III"/>
    <property type="match status" value="1"/>
</dbReference>
<dbReference type="PROSITE" id="PS00710">
    <property type="entry name" value="PGM_PMM"/>
    <property type="match status" value="1"/>
</dbReference>
<reference evidence="14 15" key="2">
    <citation type="submission" date="2008-10" db="EMBL/GenBank/DDBJ databases">
        <title>Draft genome sequence of Clostridium hiranonis (DSM 13275).</title>
        <authorList>
            <person name="Sudarsanam P."/>
            <person name="Ley R."/>
            <person name="Guruge J."/>
            <person name="Turnbaugh P.J."/>
            <person name="Mahowald M."/>
            <person name="Liep D."/>
            <person name="Gordon J."/>
        </authorList>
    </citation>
    <scope>NUCLEOTIDE SEQUENCE [LARGE SCALE GENOMIC DNA]</scope>
    <source>
        <strain evidence="14 15">DSM 13275</strain>
    </source>
</reference>
<dbReference type="Gene3D" id="3.40.120.10">
    <property type="entry name" value="Alpha-D-Glucose-1,6-Bisphosphate, subunit A, domain 3"/>
    <property type="match status" value="3"/>
</dbReference>
<keyword evidence="7 9" id="KW-0460">Magnesium</keyword>
<evidence type="ECO:0000256" key="1">
    <source>
        <dbReference type="ARBA" id="ARBA00000443"/>
    </source>
</evidence>
<dbReference type="EC" id="5.4.2.2" evidence="4"/>
<dbReference type="STRING" id="500633.CLOHIR_00962"/>
<evidence type="ECO:0000256" key="2">
    <source>
        <dbReference type="ARBA" id="ARBA00001946"/>
    </source>
</evidence>
<dbReference type="Pfam" id="PF02878">
    <property type="entry name" value="PGM_PMM_I"/>
    <property type="match status" value="1"/>
</dbReference>
<dbReference type="Proteomes" id="UP000003178">
    <property type="component" value="Unassembled WGS sequence"/>
</dbReference>
<evidence type="ECO:0000313" key="15">
    <source>
        <dbReference type="Proteomes" id="UP000003178"/>
    </source>
</evidence>
<evidence type="ECO:0000256" key="4">
    <source>
        <dbReference type="ARBA" id="ARBA00012728"/>
    </source>
</evidence>
<dbReference type="CDD" id="cd05799">
    <property type="entry name" value="PGM2"/>
    <property type="match status" value="1"/>
</dbReference>
<organism evidence="14 15">
    <name type="scientific">Peptacetobacter hiranonis (strain DSM 13275 / JCM 10541 / KCTC 15199 / TO-931)</name>
    <name type="common">Clostridium hiranonis</name>
    <dbReference type="NCBI Taxonomy" id="500633"/>
    <lineage>
        <taxon>Bacteria</taxon>
        <taxon>Bacillati</taxon>
        <taxon>Bacillota</taxon>
        <taxon>Clostridia</taxon>
        <taxon>Peptostreptococcales</taxon>
        <taxon>Peptostreptococcaceae</taxon>
        <taxon>Peptacetobacter</taxon>
    </lineage>
</organism>
<feature type="domain" description="Alpha-D-phosphohexomutase alpha/beta/alpha" evidence="11">
    <location>
        <begin position="43"/>
        <end position="183"/>
    </location>
</feature>
<dbReference type="PANTHER" id="PTHR45745">
    <property type="entry name" value="PHOSPHOMANNOMUTASE 45A"/>
    <property type="match status" value="1"/>
</dbReference>
<dbReference type="Pfam" id="PF00408">
    <property type="entry name" value="PGM_PMM_IV"/>
    <property type="match status" value="1"/>
</dbReference>
<dbReference type="Pfam" id="PF02879">
    <property type="entry name" value="PGM_PMM_II"/>
    <property type="match status" value="1"/>
</dbReference>
<keyword evidence="6 9" id="KW-0479">Metal-binding</keyword>
<dbReference type="GO" id="GO:0006166">
    <property type="term" value="P:purine ribonucleoside salvage"/>
    <property type="evidence" value="ECO:0007669"/>
    <property type="project" value="TreeGrafter"/>
</dbReference>
<evidence type="ECO:0000259" key="12">
    <source>
        <dbReference type="Pfam" id="PF02879"/>
    </source>
</evidence>
<dbReference type="SUPFAM" id="SSF53738">
    <property type="entry name" value="Phosphoglucomutase, first 3 domains"/>
    <property type="match status" value="3"/>
</dbReference>
<evidence type="ECO:0000313" key="14">
    <source>
        <dbReference type="EMBL" id="EEA85365.1"/>
    </source>
</evidence>
<reference evidence="14 15" key="1">
    <citation type="submission" date="2008-09" db="EMBL/GenBank/DDBJ databases">
        <authorList>
            <person name="Fulton L."/>
            <person name="Clifton S."/>
            <person name="Fulton B."/>
            <person name="Xu J."/>
            <person name="Minx P."/>
            <person name="Pepin K.H."/>
            <person name="Johnson M."/>
            <person name="Thiruvilangam P."/>
            <person name="Bhonagiri V."/>
            <person name="Nash W.E."/>
            <person name="Mardis E.R."/>
            <person name="Wilson R.K."/>
        </authorList>
    </citation>
    <scope>NUCLEOTIDE SEQUENCE [LARGE SCALE GENOMIC DNA]</scope>
    <source>
        <strain evidence="14 15">DSM 13275</strain>
    </source>
</reference>
<feature type="domain" description="Alpha-D-phosphohexomutase C-terminal" evidence="10">
    <location>
        <begin position="498"/>
        <end position="546"/>
    </location>
</feature>
<evidence type="ECO:0000256" key="8">
    <source>
        <dbReference type="ARBA" id="ARBA00023235"/>
    </source>
</evidence>
<evidence type="ECO:0000259" key="11">
    <source>
        <dbReference type="Pfam" id="PF02878"/>
    </source>
</evidence>
<dbReference type="PANTHER" id="PTHR45745:SF1">
    <property type="entry name" value="PHOSPHOGLUCOMUTASE 2B-RELATED"/>
    <property type="match status" value="1"/>
</dbReference>
<dbReference type="InterPro" id="IPR005846">
    <property type="entry name" value="A-D-PHexomutase_a/b/a-III"/>
</dbReference>
<comment type="caution">
    <text evidence="14">The sequence shown here is derived from an EMBL/GenBank/DDBJ whole genome shotgun (WGS) entry which is preliminary data.</text>
</comment>
<dbReference type="AlphaFoldDB" id="B6FYK9"/>